<accession>A0A6A6B7T7</accession>
<proteinExistence type="predicted"/>
<dbReference type="Proteomes" id="UP000799438">
    <property type="component" value="Unassembled WGS sequence"/>
</dbReference>
<feature type="transmembrane region" description="Helical" evidence="2">
    <location>
        <begin position="96"/>
        <end position="120"/>
    </location>
</feature>
<dbReference type="AlphaFoldDB" id="A0A6A6B7T7"/>
<keyword evidence="3" id="KW-0732">Signal</keyword>
<dbReference type="GeneID" id="54294724"/>
<sequence>MKSHSLILALTALLLALPVISEETTATATKTLAVASVDAPAAQTEHPVSKIVTSETEATTASSIKEKDNSGRDRVDDTAGAEGADDGAFKLSKGGMAAIIVVVVVVAGGGIVSTVLFFLAKKRQWELRDKLKRASRRVATRLATPRSARFPHHERECQQRKPGVRVASPSPRPGAKGRAKERDLEKGEKRGVSEKGNPTMSAFDVETPVKVTWKDRLFGYK</sequence>
<keyword evidence="5" id="KW-1185">Reference proteome</keyword>
<evidence type="ECO:0000313" key="4">
    <source>
        <dbReference type="EMBL" id="KAF2139433.1"/>
    </source>
</evidence>
<feature type="region of interest" description="Disordered" evidence="1">
    <location>
        <begin position="148"/>
        <end position="203"/>
    </location>
</feature>
<evidence type="ECO:0000256" key="3">
    <source>
        <dbReference type="SAM" id="SignalP"/>
    </source>
</evidence>
<protein>
    <recommendedName>
        <fullName evidence="6">Mid2 domain-containing protein</fullName>
    </recommendedName>
</protein>
<dbReference type="OrthoDB" id="5425637at2759"/>
<feature type="signal peptide" evidence="3">
    <location>
        <begin position="1"/>
        <end position="21"/>
    </location>
</feature>
<feature type="chain" id="PRO_5025331647" description="Mid2 domain-containing protein" evidence="3">
    <location>
        <begin position="22"/>
        <end position="221"/>
    </location>
</feature>
<gene>
    <name evidence="4" type="ORF">K452DRAFT_232325</name>
</gene>
<feature type="compositionally biased region" description="Basic and acidic residues" evidence="1">
    <location>
        <begin position="64"/>
        <end position="77"/>
    </location>
</feature>
<evidence type="ECO:0000313" key="5">
    <source>
        <dbReference type="Proteomes" id="UP000799438"/>
    </source>
</evidence>
<feature type="compositionally biased region" description="Basic and acidic residues" evidence="1">
    <location>
        <begin position="178"/>
        <end position="193"/>
    </location>
</feature>
<evidence type="ECO:0000256" key="1">
    <source>
        <dbReference type="SAM" id="MobiDB-lite"/>
    </source>
</evidence>
<keyword evidence="2" id="KW-1133">Transmembrane helix</keyword>
<reference evidence="4" key="1">
    <citation type="journal article" date="2020" name="Stud. Mycol.">
        <title>101 Dothideomycetes genomes: a test case for predicting lifestyles and emergence of pathogens.</title>
        <authorList>
            <person name="Haridas S."/>
            <person name="Albert R."/>
            <person name="Binder M."/>
            <person name="Bloem J."/>
            <person name="Labutti K."/>
            <person name="Salamov A."/>
            <person name="Andreopoulos B."/>
            <person name="Baker S."/>
            <person name="Barry K."/>
            <person name="Bills G."/>
            <person name="Bluhm B."/>
            <person name="Cannon C."/>
            <person name="Castanera R."/>
            <person name="Culley D."/>
            <person name="Daum C."/>
            <person name="Ezra D."/>
            <person name="Gonzalez J."/>
            <person name="Henrissat B."/>
            <person name="Kuo A."/>
            <person name="Liang C."/>
            <person name="Lipzen A."/>
            <person name="Lutzoni F."/>
            <person name="Magnuson J."/>
            <person name="Mondo S."/>
            <person name="Nolan M."/>
            <person name="Ohm R."/>
            <person name="Pangilinan J."/>
            <person name="Park H.-J."/>
            <person name="Ramirez L."/>
            <person name="Alfaro M."/>
            <person name="Sun H."/>
            <person name="Tritt A."/>
            <person name="Yoshinaga Y."/>
            <person name="Zwiers L.-H."/>
            <person name="Turgeon B."/>
            <person name="Goodwin S."/>
            <person name="Spatafora J."/>
            <person name="Crous P."/>
            <person name="Grigoriev I."/>
        </authorList>
    </citation>
    <scope>NUCLEOTIDE SEQUENCE</scope>
    <source>
        <strain evidence="4">CBS 121167</strain>
    </source>
</reference>
<dbReference type="RefSeq" id="XP_033395146.1">
    <property type="nucleotide sequence ID" value="XM_033537228.1"/>
</dbReference>
<organism evidence="4 5">
    <name type="scientific">Aplosporella prunicola CBS 121167</name>
    <dbReference type="NCBI Taxonomy" id="1176127"/>
    <lineage>
        <taxon>Eukaryota</taxon>
        <taxon>Fungi</taxon>
        <taxon>Dikarya</taxon>
        <taxon>Ascomycota</taxon>
        <taxon>Pezizomycotina</taxon>
        <taxon>Dothideomycetes</taxon>
        <taxon>Dothideomycetes incertae sedis</taxon>
        <taxon>Botryosphaeriales</taxon>
        <taxon>Aplosporellaceae</taxon>
        <taxon>Aplosporella</taxon>
    </lineage>
</organism>
<name>A0A6A6B7T7_9PEZI</name>
<keyword evidence="2" id="KW-0812">Transmembrane</keyword>
<feature type="region of interest" description="Disordered" evidence="1">
    <location>
        <begin position="53"/>
        <end position="82"/>
    </location>
</feature>
<dbReference type="EMBL" id="ML995493">
    <property type="protein sequence ID" value="KAF2139433.1"/>
    <property type="molecule type" value="Genomic_DNA"/>
</dbReference>
<evidence type="ECO:0008006" key="6">
    <source>
        <dbReference type="Google" id="ProtNLM"/>
    </source>
</evidence>
<keyword evidence="2" id="KW-0472">Membrane</keyword>
<feature type="compositionally biased region" description="Low complexity" evidence="1">
    <location>
        <begin position="53"/>
        <end position="63"/>
    </location>
</feature>
<evidence type="ECO:0000256" key="2">
    <source>
        <dbReference type="SAM" id="Phobius"/>
    </source>
</evidence>